<dbReference type="CDD" id="cd23813">
    <property type="entry name" value="UBCc_UBE2N"/>
    <property type="match status" value="2"/>
</dbReference>
<feature type="active site" description="Glycyl thioester intermediate" evidence="6">
    <location>
        <position position="87"/>
    </location>
</feature>
<dbReference type="InterPro" id="IPR000608">
    <property type="entry name" value="UBC"/>
</dbReference>
<evidence type="ECO:0000256" key="7">
    <source>
        <dbReference type="RuleBase" id="RU362109"/>
    </source>
</evidence>
<evidence type="ECO:0000313" key="10">
    <source>
        <dbReference type="Proteomes" id="UP000278807"/>
    </source>
</evidence>
<evidence type="ECO:0000256" key="4">
    <source>
        <dbReference type="ARBA" id="ARBA00022786"/>
    </source>
</evidence>
<keyword evidence="5 7" id="KW-0067">ATP-binding</keyword>
<name>A0A0R3TRT8_RODNA</name>
<evidence type="ECO:0000256" key="6">
    <source>
        <dbReference type="PROSITE-ProRule" id="PRU10133"/>
    </source>
</evidence>
<dbReference type="WBParaSite" id="HNAJ_0001032501-mRNA-1">
    <property type="protein sequence ID" value="HNAJ_0001032501-mRNA-1"/>
    <property type="gene ID" value="HNAJ_0001032501"/>
</dbReference>
<dbReference type="GO" id="GO:0005524">
    <property type="term" value="F:ATP binding"/>
    <property type="evidence" value="ECO:0007669"/>
    <property type="project" value="UniProtKB-UniRule"/>
</dbReference>
<dbReference type="EMBL" id="UZAE01012984">
    <property type="protein sequence ID" value="VDO07683.1"/>
    <property type="molecule type" value="Genomic_DNA"/>
</dbReference>
<dbReference type="AlphaFoldDB" id="A0A0R3TRT8"/>
<dbReference type="GO" id="GO:0061631">
    <property type="term" value="F:ubiquitin conjugating enzyme activity"/>
    <property type="evidence" value="ECO:0007669"/>
    <property type="project" value="UniProtKB-EC"/>
</dbReference>
<keyword evidence="4 7" id="KW-0833">Ubl conjugation pathway</keyword>
<keyword evidence="10" id="KW-1185">Reference proteome</keyword>
<evidence type="ECO:0000313" key="9">
    <source>
        <dbReference type="EMBL" id="VDO07683.1"/>
    </source>
</evidence>
<dbReference type="EC" id="2.3.2.23" evidence="1"/>
<dbReference type="PROSITE" id="PS00183">
    <property type="entry name" value="UBC_1"/>
    <property type="match status" value="2"/>
</dbReference>
<feature type="active site" description="Glycyl thioester intermediate" evidence="6">
    <location>
        <position position="236"/>
    </location>
</feature>
<evidence type="ECO:0000259" key="8">
    <source>
        <dbReference type="PROSITE" id="PS50127"/>
    </source>
</evidence>
<dbReference type="FunFam" id="3.10.110.10:FF:000110">
    <property type="entry name" value="Ubiquitin-conjugating enzyme family protein"/>
    <property type="match status" value="1"/>
</dbReference>
<dbReference type="InterPro" id="IPR016135">
    <property type="entry name" value="UBQ-conjugating_enzyme/RWD"/>
</dbReference>
<dbReference type="Pfam" id="PF00179">
    <property type="entry name" value="UQ_con"/>
    <property type="match status" value="2"/>
</dbReference>
<keyword evidence="2" id="KW-0808">Transferase</keyword>
<reference evidence="9 10" key="2">
    <citation type="submission" date="2018-11" db="EMBL/GenBank/DDBJ databases">
        <authorList>
            <consortium name="Pathogen Informatics"/>
        </authorList>
    </citation>
    <scope>NUCLEOTIDE SEQUENCE [LARGE SCALE GENOMIC DNA]</scope>
</reference>
<dbReference type="FunFam" id="3.10.110.10:FF:000060">
    <property type="entry name" value="Ubiquitin conjugating enzyme (UbcB)"/>
    <property type="match status" value="1"/>
</dbReference>
<dbReference type="Gene3D" id="3.10.110.10">
    <property type="entry name" value="Ubiquitin Conjugating Enzyme"/>
    <property type="match status" value="2"/>
</dbReference>
<dbReference type="PROSITE" id="PS50127">
    <property type="entry name" value="UBC_2"/>
    <property type="match status" value="2"/>
</dbReference>
<evidence type="ECO:0000256" key="2">
    <source>
        <dbReference type="ARBA" id="ARBA00022679"/>
    </source>
</evidence>
<gene>
    <name evidence="9" type="ORF">HNAJ_LOCUS10320</name>
</gene>
<evidence type="ECO:0000256" key="1">
    <source>
        <dbReference type="ARBA" id="ARBA00012486"/>
    </source>
</evidence>
<organism evidence="11">
    <name type="scientific">Rodentolepis nana</name>
    <name type="common">Dwarf tapeworm</name>
    <name type="synonym">Hymenolepis nana</name>
    <dbReference type="NCBI Taxonomy" id="102285"/>
    <lineage>
        <taxon>Eukaryota</taxon>
        <taxon>Metazoa</taxon>
        <taxon>Spiralia</taxon>
        <taxon>Lophotrochozoa</taxon>
        <taxon>Platyhelminthes</taxon>
        <taxon>Cestoda</taxon>
        <taxon>Eucestoda</taxon>
        <taxon>Cyclophyllidea</taxon>
        <taxon>Hymenolepididae</taxon>
        <taxon>Rodentolepis</taxon>
    </lineage>
</organism>
<accession>A0A0R3TRT8</accession>
<proteinExistence type="inferred from homology"/>
<dbReference type="Proteomes" id="UP000278807">
    <property type="component" value="Unassembled WGS sequence"/>
</dbReference>
<dbReference type="InterPro" id="IPR023313">
    <property type="entry name" value="UBQ-conjugating_AS"/>
</dbReference>
<feature type="domain" description="UBC core" evidence="8">
    <location>
        <begin position="3"/>
        <end position="149"/>
    </location>
</feature>
<sequence length="309" mass="35382">MANMTARLNKERERLFTEPVEGIRVAVDDSNMRYFYAIIEGPKDSPYEGGFFKLQLFLSEQYPHSPPKCLFMTKVYHPNIDKIGRICLDILKTKWSPAQQVRTVLLSIQALLGSPNPDDPLDNDVAAEWKTNEAKAVETAREWTRLYATEKHLGDVSNFETQRLQTEPIDGIQVEIDETNARFFHVIVNGPKDCPYEGGRFKLQLFLPEEYPMTAPKCLFLTKIYHPNIDNVGRICLDILKEKWSPALQIRTVLLSIQALLSAPNPDDPLANDVASQWKSDEAQAIRIGNSLFYALYDLFVCSFRDYFL</sequence>
<reference evidence="11" key="1">
    <citation type="submission" date="2017-02" db="UniProtKB">
        <authorList>
            <consortium name="WormBaseParasite"/>
        </authorList>
    </citation>
    <scope>IDENTIFICATION</scope>
</reference>
<feature type="domain" description="UBC core" evidence="8">
    <location>
        <begin position="152"/>
        <end position="309"/>
    </location>
</feature>
<dbReference type="PANTHER" id="PTHR24067">
    <property type="entry name" value="UBIQUITIN-CONJUGATING ENZYME E2"/>
    <property type="match status" value="1"/>
</dbReference>
<evidence type="ECO:0000256" key="3">
    <source>
        <dbReference type="ARBA" id="ARBA00022741"/>
    </source>
</evidence>
<evidence type="ECO:0000313" key="11">
    <source>
        <dbReference type="WBParaSite" id="HNAJ_0001032501-mRNA-1"/>
    </source>
</evidence>
<dbReference type="OrthoDB" id="7851174at2759"/>
<dbReference type="InterPro" id="IPR050113">
    <property type="entry name" value="Ub_conjugating_enzyme"/>
</dbReference>
<evidence type="ECO:0000256" key="5">
    <source>
        <dbReference type="ARBA" id="ARBA00022840"/>
    </source>
</evidence>
<comment type="similarity">
    <text evidence="7">Belongs to the ubiquitin-conjugating enzyme family.</text>
</comment>
<protein>
    <recommendedName>
        <fullName evidence="1">E2 ubiquitin-conjugating enzyme</fullName>
        <ecNumber evidence="1">2.3.2.23</ecNumber>
    </recommendedName>
</protein>
<keyword evidence="3 7" id="KW-0547">Nucleotide-binding</keyword>
<dbReference type="SMART" id="SM00212">
    <property type="entry name" value="UBCc"/>
    <property type="match status" value="2"/>
</dbReference>
<dbReference type="STRING" id="102285.A0A0R3TRT8"/>
<dbReference type="SUPFAM" id="SSF54495">
    <property type="entry name" value="UBC-like"/>
    <property type="match status" value="2"/>
</dbReference>